<evidence type="ECO:0000313" key="9">
    <source>
        <dbReference type="Proteomes" id="UP000014760"/>
    </source>
</evidence>
<keyword evidence="4" id="KW-1133">Transmembrane helix</keyword>
<reference evidence="9" key="1">
    <citation type="submission" date="2012-12" db="EMBL/GenBank/DDBJ databases">
        <authorList>
            <person name="Hellsten U."/>
            <person name="Grimwood J."/>
            <person name="Chapman J.A."/>
            <person name="Shapiro H."/>
            <person name="Aerts A."/>
            <person name="Otillar R.P."/>
            <person name="Terry A.Y."/>
            <person name="Boore J.L."/>
            <person name="Simakov O."/>
            <person name="Marletaz F."/>
            <person name="Cho S.-J."/>
            <person name="Edsinger-Gonzales E."/>
            <person name="Havlak P."/>
            <person name="Kuo D.-H."/>
            <person name="Larsson T."/>
            <person name="Lv J."/>
            <person name="Arendt D."/>
            <person name="Savage R."/>
            <person name="Osoegawa K."/>
            <person name="de Jong P."/>
            <person name="Lindberg D.R."/>
            <person name="Seaver E.C."/>
            <person name="Weisblat D.A."/>
            <person name="Putnam N.H."/>
            <person name="Grigoriev I.V."/>
            <person name="Rokhsar D.S."/>
        </authorList>
    </citation>
    <scope>NUCLEOTIDE SEQUENCE</scope>
    <source>
        <strain evidence="9">I ESC-2004</strain>
    </source>
</reference>
<organism evidence="7">
    <name type="scientific">Capitella teleta</name>
    <name type="common">Polychaete worm</name>
    <dbReference type="NCBI Taxonomy" id="283909"/>
    <lineage>
        <taxon>Eukaryota</taxon>
        <taxon>Metazoa</taxon>
        <taxon>Spiralia</taxon>
        <taxon>Lophotrochozoa</taxon>
        <taxon>Annelida</taxon>
        <taxon>Polychaeta</taxon>
        <taxon>Sedentaria</taxon>
        <taxon>Scolecida</taxon>
        <taxon>Capitellidae</taxon>
        <taxon>Capitella</taxon>
    </lineage>
</organism>
<evidence type="ECO:0000256" key="5">
    <source>
        <dbReference type="ARBA" id="ARBA00023136"/>
    </source>
</evidence>
<dbReference type="Gene3D" id="3.40.50.10140">
    <property type="entry name" value="Toll/interleukin-1 receptor homology (TIR) domain"/>
    <property type="match status" value="1"/>
</dbReference>
<feature type="domain" description="TIR" evidence="6">
    <location>
        <begin position="1"/>
        <end position="121"/>
    </location>
</feature>
<feature type="non-terminal residue" evidence="7">
    <location>
        <position position="126"/>
    </location>
</feature>
<feature type="non-terminal residue" evidence="7">
    <location>
        <position position="1"/>
    </location>
</feature>
<dbReference type="Pfam" id="PF13676">
    <property type="entry name" value="TIR_2"/>
    <property type="match status" value="1"/>
</dbReference>
<evidence type="ECO:0000259" key="6">
    <source>
        <dbReference type="PROSITE" id="PS50104"/>
    </source>
</evidence>
<dbReference type="PANTHER" id="PTHR24365">
    <property type="entry name" value="TOLL-LIKE RECEPTOR"/>
    <property type="match status" value="1"/>
</dbReference>
<dbReference type="GO" id="GO:0005886">
    <property type="term" value="C:plasma membrane"/>
    <property type="evidence" value="ECO:0007669"/>
    <property type="project" value="TreeGrafter"/>
</dbReference>
<dbReference type="GO" id="GO:0007165">
    <property type="term" value="P:signal transduction"/>
    <property type="evidence" value="ECO:0007669"/>
    <property type="project" value="InterPro"/>
</dbReference>
<evidence type="ECO:0000256" key="4">
    <source>
        <dbReference type="ARBA" id="ARBA00022989"/>
    </source>
</evidence>
<dbReference type="SUPFAM" id="SSF52200">
    <property type="entry name" value="Toll/Interleukin receptor TIR domain"/>
    <property type="match status" value="1"/>
</dbReference>
<dbReference type="HOGENOM" id="CLU_053932_3_1_1"/>
<dbReference type="OrthoDB" id="1421090at2759"/>
<dbReference type="GO" id="GO:0038023">
    <property type="term" value="F:signaling receptor activity"/>
    <property type="evidence" value="ECO:0007669"/>
    <property type="project" value="TreeGrafter"/>
</dbReference>
<dbReference type="STRING" id="283909.R7T5H3"/>
<sequence length="126" mass="14819">RYDAFISSSWDDNLLVQPVIELLEEKHGFRCCIHNRDFHPGERILDQIGAAIDQSRRTVCFISPSFIDSMYCEYELKYAMEEDIRQGKKRLLVIMLQPITRFDPSNPVVKQYISSRVYLDINDPVF</sequence>
<gene>
    <name evidence="7" type="ORF">CAPTEDRAFT_29392</name>
</gene>
<proteinExistence type="predicted"/>
<dbReference type="EMBL" id="KB311889">
    <property type="protein sequence ID" value="ELT88276.1"/>
    <property type="molecule type" value="Genomic_DNA"/>
</dbReference>
<dbReference type="PROSITE" id="PS50104">
    <property type="entry name" value="TIR"/>
    <property type="match status" value="1"/>
</dbReference>
<evidence type="ECO:0000313" key="7">
    <source>
        <dbReference type="EMBL" id="ELT88276.1"/>
    </source>
</evidence>
<evidence type="ECO:0000256" key="2">
    <source>
        <dbReference type="ARBA" id="ARBA00022692"/>
    </source>
</evidence>
<comment type="subcellular location">
    <subcellularLocation>
        <location evidence="1">Membrane</location>
    </subcellularLocation>
</comment>
<reference evidence="8" key="3">
    <citation type="submission" date="2015-06" db="UniProtKB">
        <authorList>
            <consortium name="EnsemblMetazoa"/>
        </authorList>
    </citation>
    <scope>IDENTIFICATION</scope>
</reference>
<keyword evidence="9" id="KW-1185">Reference proteome</keyword>
<evidence type="ECO:0000256" key="1">
    <source>
        <dbReference type="ARBA" id="ARBA00004370"/>
    </source>
</evidence>
<dbReference type="Proteomes" id="UP000014760">
    <property type="component" value="Unassembled WGS sequence"/>
</dbReference>
<keyword evidence="2" id="KW-0812">Transmembrane</keyword>
<dbReference type="InterPro" id="IPR000157">
    <property type="entry name" value="TIR_dom"/>
</dbReference>
<keyword evidence="5" id="KW-0472">Membrane</keyword>
<dbReference type="EnsemblMetazoa" id="CapteT29392">
    <property type="protein sequence ID" value="CapteP29392"/>
    <property type="gene ID" value="CapteG29392"/>
</dbReference>
<evidence type="ECO:0000313" key="8">
    <source>
        <dbReference type="EnsemblMetazoa" id="CapteP29392"/>
    </source>
</evidence>
<dbReference type="PRINTS" id="PR01537">
    <property type="entry name" value="INTRLKN1R1F"/>
</dbReference>
<protein>
    <recommendedName>
        <fullName evidence="6">TIR domain-containing protein</fullName>
    </recommendedName>
</protein>
<reference evidence="7 9" key="2">
    <citation type="journal article" date="2013" name="Nature">
        <title>Insights into bilaterian evolution from three spiralian genomes.</title>
        <authorList>
            <person name="Simakov O."/>
            <person name="Marletaz F."/>
            <person name="Cho S.J."/>
            <person name="Edsinger-Gonzales E."/>
            <person name="Havlak P."/>
            <person name="Hellsten U."/>
            <person name="Kuo D.H."/>
            <person name="Larsson T."/>
            <person name="Lv J."/>
            <person name="Arendt D."/>
            <person name="Savage R."/>
            <person name="Osoegawa K."/>
            <person name="de Jong P."/>
            <person name="Grimwood J."/>
            <person name="Chapman J.A."/>
            <person name="Shapiro H."/>
            <person name="Aerts A."/>
            <person name="Otillar R.P."/>
            <person name="Terry A.Y."/>
            <person name="Boore J.L."/>
            <person name="Grigoriev I.V."/>
            <person name="Lindberg D.R."/>
            <person name="Seaver E.C."/>
            <person name="Weisblat D.A."/>
            <person name="Putnam N.H."/>
            <person name="Rokhsar D.S."/>
        </authorList>
    </citation>
    <scope>NUCLEOTIDE SEQUENCE</scope>
    <source>
        <strain evidence="7 9">I ESC-2004</strain>
    </source>
</reference>
<dbReference type="EMBL" id="AMQN01015422">
    <property type="status" value="NOT_ANNOTATED_CDS"/>
    <property type="molecule type" value="Genomic_DNA"/>
</dbReference>
<keyword evidence="3" id="KW-0732">Signal</keyword>
<evidence type="ECO:0000256" key="3">
    <source>
        <dbReference type="ARBA" id="ARBA00022729"/>
    </source>
</evidence>
<dbReference type="PANTHER" id="PTHR24365:SF541">
    <property type="entry name" value="PROTEIN TOLL-RELATED"/>
    <property type="match status" value="1"/>
</dbReference>
<dbReference type="AlphaFoldDB" id="R7T5H3"/>
<accession>R7T5H3</accession>
<dbReference type="OMA" id="NFISSPW"/>
<name>R7T5H3_CAPTE</name>
<dbReference type="InterPro" id="IPR035897">
    <property type="entry name" value="Toll_tir_struct_dom_sf"/>
</dbReference>
<dbReference type="SMART" id="SM00255">
    <property type="entry name" value="TIR"/>
    <property type="match status" value="1"/>
</dbReference>